<dbReference type="RefSeq" id="WP_380082035.1">
    <property type="nucleotide sequence ID" value="NZ_JBHSWD010000001.1"/>
</dbReference>
<feature type="compositionally biased region" description="Basic and acidic residues" evidence="2">
    <location>
        <begin position="1"/>
        <end position="10"/>
    </location>
</feature>
<dbReference type="Pfam" id="PF00248">
    <property type="entry name" value="Aldo_ket_red"/>
    <property type="match status" value="1"/>
</dbReference>
<accession>A0ABW1YA58</accession>
<dbReference type="EMBL" id="JBHSWD010000001">
    <property type="protein sequence ID" value="MFC6591029.1"/>
    <property type="molecule type" value="Genomic_DNA"/>
</dbReference>
<keyword evidence="1" id="KW-0560">Oxidoreductase</keyword>
<feature type="region of interest" description="Disordered" evidence="2">
    <location>
        <begin position="1"/>
        <end position="22"/>
    </location>
</feature>
<gene>
    <name evidence="4" type="ORF">ACFP81_02605</name>
</gene>
<dbReference type="SUPFAM" id="SSF51430">
    <property type="entry name" value="NAD(P)-linked oxidoreductase"/>
    <property type="match status" value="1"/>
</dbReference>
<feature type="domain" description="NADP-dependent oxidoreductase" evidence="3">
    <location>
        <begin position="34"/>
        <end position="295"/>
    </location>
</feature>
<reference evidence="5" key="1">
    <citation type="journal article" date="2019" name="Int. J. Syst. Evol. Microbiol.">
        <title>The Global Catalogue of Microorganisms (GCM) 10K type strain sequencing project: providing services to taxonomists for standard genome sequencing and annotation.</title>
        <authorList>
            <consortium name="The Broad Institute Genomics Platform"/>
            <consortium name="The Broad Institute Genome Sequencing Center for Infectious Disease"/>
            <person name="Wu L."/>
            <person name="Ma J."/>
        </authorList>
    </citation>
    <scope>NUCLEOTIDE SEQUENCE [LARGE SCALE GENOMIC DNA]</scope>
    <source>
        <strain evidence="5">CGMCC 1.15772</strain>
    </source>
</reference>
<dbReference type="PANTHER" id="PTHR43625:SF40">
    <property type="entry name" value="ALDO-KETO REDUCTASE YAKC [NADP(+)]"/>
    <property type="match status" value="1"/>
</dbReference>
<sequence>MSELAHRPEEPADQTPSAAEAGTFAIGGELSVNRLGYGAMRTTGSGVWGEPADPEGALATLRHLPEVGVNLIDTADSYGPGVSEDLIREALHPYDTVVVATKAGLARPGPDIWIPLGRPEYLKQQAELSRRRLGVSAIDLWQLHRIDPLVPRDEQFGAVRDLLSEGVIRFAGLSEVTVADIEAAQQYFPVATVQNLYNLGHRASEEVLNYCEQAGIGFIPWYPLAAGKLLSSPSLLSLAARLQATPAQVALAWILQRSPVMLPIPGTSKVRHLEENVAAARLRLSADDFAELDALGQALWAEKTRPSAADEEG</sequence>
<dbReference type="InterPro" id="IPR023210">
    <property type="entry name" value="NADP_OxRdtase_dom"/>
</dbReference>
<protein>
    <submittedName>
        <fullName evidence="4">Aldo/keto reductase</fullName>
    </submittedName>
</protein>
<dbReference type="Gene3D" id="3.20.20.100">
    <property type="entry name" value="NADP-dependent oxidoreductase domain"/>
    <property type="match status" value="1"/>
</dbReference>
<keyword evidence="5" id="KW-1185">Reference proteome</keyword>
<dbReference type="InterPro" id="IPR050791">
    <property type="entry name" value="Aldo-Keto_reductase"/>
</dbReference>
<dbReference type="InterPro" id="IPR036812">
    <property type="entry name" value="NAD(P)_OxRdtase_dom_sf"/>
</dbReference>
<name>A0ABW1YA58_9DEIO</name>
<evidence type="ECO:0000256" key="1">
    <source>
        <dbReference type="ARBA" id="ARBA00023002"/>
    </source>
</evidence>
<dbReference type="PANTHER" id="PTHR43625">
    <property type="entry name" value="AFLATOXIN B1 ALDEHYDE REDUCTASE"/>
    <property type="match status" value="1"/>
</dbReference>
<organism evidence="4 5">
    <name type="scientific">Deinococcus lacus</name>
    <dbReference type="NCBI Taxonomy" id="392561"/>
    <lineage>
        <taxon>Bacteria</taxon>
        <taxon>Thermotogati</taxon>
        <taxon>Deinococcota</taxon>
        <taxon>Deinococci</taxon>
        <taxon>Deinococcales</taxon>
        <taxon>Deinococcaceae</taxon>
        <taxon>Deinococcus</taxon>
    </lineage>
</organism>
<dbReference type="InterPro" id="IPR020471">
    <property type="entry name" value="AKR"/>
</dbReference>
<dbReference type="Proteomes" id="UP001596297">
    <property type="component" value="Unassembled WGS sequence"/>
</dbReference>
<proteinExistence type="predicted"/>
<evidence type="ECO:0000313" key="4">
    <source>
        <dbReference type="EMBL" id="MFC6591029.1"/>
    </source>
</evidence>
<evidence type="ECO:0000313" key="5">
    <source>
        <dbReference type="Proteomes" id="UP001596297"/>
    </source>
</evidence>
<evidence type="ECO:0000256" key="2">
    <source>
        <dbReference type="SAM" id="MobiDB-lite"/>
    </source>
</evidence>
<dbReference type="PRINTS" id="PR00069">
    <property type="entry name" value="ALDKETRDTASE"/>
</dbReference>
<comment type="caution">
    <text evidence="4">The sequence shown here is derived from an EMBL/GenBank/DDBJ whole genome shotgun (WGS) entry which is preliminary data.</text>
</comment>
<evidence type="ECO:0000259" key="3">
    <source>
        <dbReference type="Pfam" id="PF00248"/>
    </source>
</evidence>
<dbReference type="CDD" id="cd19088">
    <property type="entry name" value="AKR_AKR13B1"/>
    <property type="match status" value="1"/>
</dbReference>